<organism evidence="1">
    <name type="scientific">viral metagenome</name>
    <dbReference type="NCBI Taxonomy" id="1070528"/>
    <lineage>
        <taxon>unclassified sequences</taxon>
        <taxon>metagenomes</taxon>
        <taxon>organismal metagenomes</taxon>
    </lineage>
</organism>
<proteinExistence type="predicted"/>
<sequence>MEKQLAVKLHRQNSAFGIVDCDHARCQTCFQCTTCFLCGQMLGNISVDSQFIIRGNPASKRFWYHKSCLKEIKCSKIVVSSDRPTEYTLFLTYFGHHESCHNCKKMVPDFVENGIPARIIQEQRCEEVYFHRGCQPMLSCLTCGENESKSGKMQLCGDFMYHEGICTPSPCLFCHEKVLGDSKLLLSNKSNLSFLVHASCLSKQICSRCGHRGETLCLNNLERFLVHFRLDCCSDICPLCKKGIADSNWHEADGKKYHAFCLSIYKCYLCDELIKNHTFSKDEVGFRHSSCDPRPCAKCGAYLGDKLVKTVDGLNYHLHHAPTCFLCFSHEDLQRFNEENYKCSTCNEEPCFVCDCPLGRPNLYFHVPQKVHKNCIFGCEKCYALCYKTERLQKDHVIHPKNLPFVAPSVKANLRTLWGLVRRHRVPKDVAKMILIFGVNCYIGIDHFPFRKDGQIDLRDICSDERCSRDKCSCCKKEMAWSKKDRTRCNSTRCVLIMTGYRTILTKVFQQDDSFRQLKEKEAEIEVSRLVLQKGGELSKKQLLLLSVTINSIDFLRALRAT</sequence>
<evidence type="ECO:0000313" key="1">
    <source>
        <dbReference type="EMBL" id="QHT03368.1"/>
    </source>
</evidence>
<protein>
    <submittedName>
        <fullName evidence="1">Uncharacterized protein</fullName>
    </submittedName>
</protein>
<reference evidence="1" key="1">
    <citation type="journal article" date="2020" name="Nature">
        <title>Giant virus diversity and host interactions through global metagenomics.</title>
        <authorList>
            <person name="Schulz F."/>
            <person name="Roux S."/>
            <person name="Paez-Espino D."/>
            <person name="Jungbluth S."/>
            <person name="Walsh D.A."/>
            <person name="Denef V.J."/>
            <person name="McMahon K.D."/>
            <person name="Konstantinidis K.T."/>
            <person name="Eloe-Fadrosh E.A."/>
            <person name="Kyrpides N.C."/>
            <person name="Woyke T."/>
        </authorList>
    </citation>
    <scope>NUCLEOTIDE SEQUENCE</scope>
    <source>
        <strain evidence="1">GVMAG-M-3300021079-18</strain>
    </source>
</reference>
<dbReference type="EMBL" id="MN739411">
    <property type="protein sequence ID" value="QHT03368.1"/>
    <property type="molecule type" value="Genomic_DNA"/>
</dbReference>
<accession>A0A6C0CFK8</accession>
<name>A0A6C0CFK8_9ZZZZ</name>
<dbReference type="AlphaFoldDB" id="A0A6C0CFK8"/>